<feature type="domain" description="Response regulatory" evidence="4">
    <location>
        <begin position="153"/>
        <end position="272"/>
    </location>
</feature>
<comment type="caution">
    <text evidence="3">Lacks conserved residue(s) required for the propagation of feature annotation.</text>
</comment>
<dbReference type="Pfam" id="PF00072">
    <property type="entry name" value="Response_reg"/>
    <property type="match status" value="1"/>
</dbReference>
<evidence type="ECO:0000256" key="2">
    <source>
        <dbReference type="ARBA" id="ARBA00034247"/>
    </source>
</evidence>
<sequence>MPGKILVVDDVATNRIVFKVKLGAACYVPILAANGSDCLTLARERQPDLILLDMNLPDIGAPQILRSLRADPATAAIPTVILSSETDPGRRMAAFAAGADDFLPKDVGDEEFLARLRNLLREYETIRGQETGMATMHALGFAESQMEFAPSGSVAIVTPRRESGMHLRHLLAPHLADRMTVLSREQALAEVGHDDGPIPDIFLLEADSQDPLGHLRHLSELRSRHVTRHSAICILMRDRDGLPAMCFDMGANDCIGAGTDPREIALRLTRIMARKRAADRVRASVRDGLRLALIDPLTGLHNRRYALSRLEGVAETARLTGGSFAVMVVDLDRFKSVNDHFGHAAGDAVLVETARRLGAGVRASDLVARIGGEEFLVVLPGADLMQAGPVAQRLCQSIKERDFELPGGARIGVTCSIGLATSDGSAVLPEGILGAGDIGCVIDRADRALLQAKTDGRDKVTISRDAA</sequence>
<comment type="caution">
    <text evidence="6">The sequence shown here is derived from an EMBL/GenBank/DDBJ whole genome shotgun (WGS) entry which is preliminary data.</text>
</comment>
<dbReference type="InterPro" id="IPR050469">
    <property type="entry name" value="Diguanylate_Cyclase"/>
</dbReference>
<feature type="domain" description="Response regulatory" evidence="4">
    <location>
        <begin position="4"/>
        <end position="120"/>
    </location>
</feature>
<dbReference type="RefSeq" id="WP_202687041.1">
    <property type="nucleotide sequence ID" value="NZ_JAESVN010000001.1"/>
</dbReference>
<gene>
    <name evidence="6" type="ORF">JL811_04030</name>
</gene>
<dbReference type="CDD" id="cd01949">
    <property type="entry name" value="GGDEF"/>
    <property type="match status" value="1"/>
</dbReference>
<feature type="domain" description="GGDEF" evidence="5">
    <location>
        <begin position="322"/>
        <end position="465"/>
    </location>
</feature>
<evidence type="ECO:0000256" key="1">
    <source>
        <dbReference type="ARBA" id="ARBA00012528"/>
    </source>
</evidence>
<dbReference type="PANTHER" id="PTHR45138">
    <property type="entry name" value="REGULATORY COMPONENTS OF SENSORY TRANSDUCTION SYSTEM"/>
    <property type="match status" value="1"/>
</dbReference>
<evidence type="ECO:0000313" key="6">
    <source>
        <dbReference type="EMBL" id="MBL4916381.1"/>
    </source>
</evidence>
<dbReference type="GO" id="GO:0000160">
    <property type="term" value="P:phosphorelay signal transduction system"/>
    <property type="evidence" value="ECO:0007669"/>
    <property type="project" value="InterPro"/>
</dbReference>
<evidence type="ECO:0000313" key="7">
    <source>
        <dbReference type="Proteomes" id="UP000648908"/>
    </source>
</evidence>
<dbReference type="InterPro" id="IPR011006">
    <property type="entry name" value="CheY-like_superfamily"/>
</dbReference>
<evidence type="ECO:0000259" key="4">
    <source>
        <dbReference type="PROSITE" id="PS50110"/>
    </source>
</evidence>
<dbReference type="AlphaFoldDB" id="A0A8K0XZ35"/>
<dbReference type="NCBIfam" id="TIGR00254">
    <property type="entry name" value="GGDEF"/>
    <property type="match status" value="1"/>
</dbReference>
<dbReference type="PROSITE" id="PS50110">
    <property type="entry name" value="RESPONSE_REGULATORY"/>
    <property type="match status" value="2"/>
</dbReference>
<dbReference type="EC" id="2.7.7.65" evidence="1"/>
<organism evidence="6 7">
    <name type="scientific">Szabonella alba</name>
    <dbReference type="NCBI Taxonomy" id="2804194"/>
    <lineage>
        <taxon>Bacteria</taxon>
        <taxon>Pseudomonadati</taxon>
        <taxon>Pseudomonadota</taxon>
        <taxon>Alphaproteobacteria</taxon>
        <taxon>Rhodobacterales</taxon>
        <taxon>Paracoccaceae</taxon>
        <taxon>Szabonella</taxon>
    </lineage>
</organism>
<dbReference type="SUPFAM" id="SSF52172">
    <property type="entry name" value="CheY-like"/>
    <property type="match status" value="2"/>
</dbReference>
<dbReference type="SMART" id="SM00267">
    <property type="entry name" value="GGDEF"/>
    <property type="match status" value="1"/>
</dbReference>
<reference evidence="6" key="1">
    <citation type="submission" date="2021-01" db="EMBL/GenBank/DDBJ databases">
        <title>Tabrizicola alba sp. nov. a motile alkaliphilic bacterium isolated from a soda lake.</title>
        <authorList>
            <person name="Szuroczki S."/>
            <person name="Abbaszade G."/>
            <person name="Schumann P."/>
            <person name="Toth E."/>
        </authorList>
    </citation>
    <scope>NUCLEOTIDE SEQUENCE</scope>
    <source>
        <strain evidence="6">DMG-N-6</strain>
    </source>
</reference>
<name>A0A8K0XZ35_9RHOB</name>
<dbReference type="FunFam" id="3.30.70.270:FF:000001">
    <property type="entry name" value="Diguanylate cyclase domain protein"/>
    <property type="match status" value="1"/>
</dbReference>
<protein>
    <recommendedName>
        <fullName evidence="1">diguanylate cyclase</fullName>
        <ecNumber evidence="1">2.7.7.65</ecNumber>
    </recommendedName>
</protein>
<evidence type="ECO:0000259" key="5">
    <source>
        <dbReference type="PROSITE" id="PS50887"/>
    </source>
</evidence>
<proteinExistence type="predicted"/>
<dbReference type="Gene3D" id="3.40.50.2300">
    <property type="match status" value="1"/>
</dbReference>
<feature type="modified residue" description="4-aspartylphosphate" evidence="3">
    <location>
        <position position="53"/>
    </location>
</feature>
<dbReference type="SMART" id="SM00448">
    <property type="entry name" value="REC"/>
    <property type="match status" value="1"/>
</dbReference>
<dbReference type="Proteomes" id="UP000648908">
    <property type="component" value="Unassembled WGS sequence"/>
</dbReference>
<comment type="catalytic activity">
    <reaction evidence="2">
        <text>2 GTP = 3',3'-c-di-GMP + 2 diphosphate</text>
        <dbReference type="Rhea" id="RHEA:24898"/>
        <dbReference type="ChEBI" id="CHEBI:33019"/>
        <dbReference type="ChEBI" id="CHEBI:37565"/>
        <dbReference type="ChEBI" id="CHEBI:58805"/>
        <dbReference type="EC" id="2.7.7.65"/>
    </reaction>
</comment>
<dbReference type="PROSITE" id="PS50887">
    <property type="entry name" value="GGDEF"/>
    <property type="match status" value="1"/>
</dbReference>
<dbReference type="SUPFAM" id="SSF55073">
    <property type="entry name" value="Nucleotide cyclase"/>
    <property type="match status" value="1"/>
</dbReference>
<dbReference type="Pfam" id="PF00990">
    <property type="entry name" value="GGDEF"/>
    <property type="match status" value="1"/>
</dbReference>
<dbReference type="InterPro" id="IPR029787">
    <property type="entry name" value="Nucleotide_cyclase"/>
</dbReference>
<keyword evidence="7" id="KW-1185">Reference proteome</keyword>
<evidence type="ECO:0000256" key="3">
    <source>
        <dbReference type="PROSITE-ProRule" id="PRU00169"/>
    </source>
</evidence>
<dbReference type="InterPro" id="IPR001789">
    <property type="entry name" value="Sig_transdc_resp-reg_receiver"/>
</dbReference>
<dbReference type="Gene3D" id="3.30.70.270">
    <property type="match status" value="1"/>
</dbReference>
<accession>A0A8K0XZ35</accession>
<dbReference type="InterPro" id="IPR000160">
    <property type="entry name" value="GGDEF_dom"/>
</dbReference>
<keyword evidence="3" id="KW-0597">Phosphoprotein</keyword>
<dbReference type="GO" id="GO:0052621">
    <property type="term" value="F:diguanylate cyclase activity"/>
    <property type="evidence" value="ECO:0007669"/>
    <property type="project" value="UniProtKB-EC"/>
</dbReference>
<dbReference type="EMBL" id="JAESVN010000001">
    <property type="protein sequence ID" value="MBL4916381.1"/>
    <property type="molecule type" value="Genomic_DNA"/>
</dbReference>
<dbReference type="PANTHER" id="PTHR45138:SF9">
    <property type="entry name" value="DIGUANYLATE CYCLASE DGCM-RELATED"/>
    <property type="match status" value="1"/>
</dbReference>
<dbReference type="InterPro" id="IPR043128">
    <property type="entry name" value="Rev_trsase/Diguanyl_cyclase"/>
</dbReference>